<reference evidence="2 4" key="1">
    <citation type="submission" date="2020-04" db="EMBL/GenBank/DDBJ databases">
        <title>Achromobacter ruhlandii genome sequencing and assembly.</title>
        <authorList>
            <person name="Martins R.C.R."/>
            <person name="Perdigao-Neto L.V."/>
            <person name="Levin A.S.S."/>
            <person name="Costa S.F."/>
        </authorList>
    </citation>
    <scope>NUCLEOTIDE SEQUENCE [LARGE SCALE GENOMIC DNA]</scope>
    <source>
        <strain evidence="2 4">9035ralo</strain>
    </source>
</reference>
<proteinExistence type="predicted"/>
<dbReference type="EMBL" id="JABBZE010000003">
    <property type="protein sequence ID" value="NMU88466.1"/>
    <property type="molecule type" value="Genomic_DNA"/>
</dbReference>
<dbReference type="RefSeq" id="WP_081330376.1">
    <property type="nucleotide sequence ID" value="NZ_CADILE010000003.1"/>
</dbReference>
<gene>
    <name evidence="2" type="ORF">HGQ98_01000</name>
    <name evidence="1" type="ORF">LMG3328_01309</name>
</gene>
<organism evidence="2 4">
    <name type="scientific">Achromobacter ruhlandii</name>
    <dbReference type="NCBI Taxonomy" id="72557"/>
    <lineage>
        <taxon>Bacteria</taxon>
        <taxon>Pseudomonadati</taxon>
        <taxon>Pseudomonadota</taxon>
        <taxon>Betaproteobacteria</taxon>
        <taxon>Burkholderiales</taxon>
        <taxon>Alcaligenaceae</taxon>
        <taxon>Achromobacter</taxon>
    </lineage>
</organism>
<dbReference type="AlphaFoldDB" id="A0A2M9GZH9"/>
<dbReference type="InterPro" id="IPR008727">
    <property type="entry name" value="PAAR_motif"/>
</dbReference>
<dbReference type="CDD" id="cd14744">
    <property type="entry name" value="PAAR_CT_2"/>
    <property type="match status" value="1"/>
</dbReference>
<reference evidence="1 3" key="2">
    <citation type="submission" date="2020-04" db="EMBL/GenBank/DDBJ databases">
        <authorList>
            <person name="De Canck E."/>
        </authorList>
    </citation>
    <scope>NUCLEOTIDE SEQUENCE [LARGE SCALE GENOMIC DNA]</scope>
    <source>
        <strain evidence="1 3">LMG 3328</strain>
    </source>
</reference>
<dbReference type="Gene3D" id="2.60.200.60">
    <property type="match status" value="1"/>
</dbReference>
<dbReference type="Proteomes" id="UP000542405">
    <property type="component" value="Unassembled WGS sequence"/>
</dbReference>
<evidence type="ECO:0000313" key="3">
    <source>
        <dbReference type="Proteomes" id="UP000494122"/>
    </source>
</evidence>
<dbReference type="Pfam" id="PF05488">
    <property type="entry name" value="PAAR_motif"/>
    <property type="match status" value="1"/>
</dbReference>
<name>A0A2M9GZH9_9BURK</name>
<evidence type="ECO:0000313" key="2">
    <source>
        <dbReference type="EMBL" id="NMU88466.1"/>
    </source>
</evidence>
<dbReference type="Proteomes" id="UP000494122">
    <property type="component" value="Unassembled WGS sequence"/>
</dbReference>
<evidence type="ECO:0000313" key="4">
    <source>
        <dbReference type="Proteomes" id="UP000542405"/>
    </source>
</evidence>
<accession>A0A2M9GZH9</accession>
<sequence length="168" mass="18056">MPRSVVRIGDRTSHGGVVVTGDQTLNVFGQAAARKGDMTTCPKCKGSYPIVEGTRSTGSSQWLALEGMRTACGATLIASQHFWQEADATGASSTVPADAGSNAYRGRFQVFDDASREPLSGQRYRVTTIEGTPFEGETDADGYTAWTETQSPDMLTLELLARNREETP</sequence>
<dbReference type="EMBL" id="CADILE010000003">
    <property type="protein sequence ID" value="CAB3841836.1"/>
    <property type="molecule type" value="Genomic_DNA"/>
</dbReference>
<evidence type="ECO:0000313" key="1">
    <source>
        <dbReference type="EMBL" id="CAB3841836.1"/>
    </source>
</evidence>
<protein>
    <submittedName>
        <fullName evidence="2">PAAR domain-containing protein</fullName>
    </submittedName>
</protein>